<comment type="cofactor">
    <cofactor evidence="6">
        <name>Mg(2+)</name>
        <dbReference type="ChEBI" id="CHEBI:18420"/>
    </cofactor>
</comment>
<evidence type="ECO:0000256" key="1">
    <source>
        <dbReference type="ARBA" id="ARBA00022649"/>
    </source>
</evidence>
<evidence type="ECO:0000313" key="8">
    <source>
        <dbReference type="EMBL" id="MCG7322976.1"/>
    </source>
</evidence>
<dbReference type="InterPro" id="IPR022907">
    <property type="entry name" value="VapC_family"/>
</dbReference>
<keyword evidence="2 6" id="KW-0540">Nuclease</keyword>
<dbReference type="HAMAP" id="MF_00265">
    <property type="entry name" value="VapC_Nob1"/>
    <property type="match status" value="1"/>
</dbReference>
<evidence type="ECO:0000256" key="3">
    <source>
        <dbReference type="ARBA" id="ARBA00022723"/>
    </source>
</evidence>
<evidence type="ECO:0000313" key="9">
    <source>
        <dbReference type="Proteomes" id="UP001521931"/>
    </source>
</evidence>
<reference evidence="8 9" key="1">
    <citation type="submission" date="2022-02" db="EMBL/GenBank/DDBJ databases">
        <title>Uncovering new skin microbiome diversity through culturing and metagenomics.</title>
        <authorList>
            <person name="Conlan S."/>
            <person name="Deming C."/>
            <person name="Nisc Comparative Sequencing Program N."/>
            <person name="Segre J.A."/>
        </authorList>
    </citation>
    <scope>NUCLEOTIDE SEQUENCE [LARGE SCALE GENOMIC DNA]</scope>
    <source>
        <strain evidence="8 9">ACRQZ</strain>
    </source>
</reference>
<keyword evidence="5 6" id="KW-0460">Magnesium</keyword>
<keyword evidence="1 6" id="KW-1277">Toxin-antitoxin system</keyword>
<dbReference type="Proteomes" id="UP001521931">
    <property type="component" value="Unassembled WGS sequence"/>
</dbReference>
<dbReference type="EMBL" id="JAKRCV010000052">
    <property type="protein sequence ID" value="MCG7322976.1"/>
    <property type="molecule type" value="Genomic_DNA"/>
</dbReference>
<evidence type="ECO:0000256" key="2">
    <source>
        <dbReference type="ARBA" id="ARBA00022722"/>
    </source>
</evidence>
<evidence type="ECO:0000259" key="7">
    <source>
        <dbReference type="Pfam" id="PF01850"/>
    </source>
</evidence>
<comment type="function">
    <text evidence="6">Toxic component of a toxin-antitoxin (TA) system. An RNase.</text>
</comment>
<dbReference type="EC" id="3.1.-.-" evidence="6"/>
<dbReference type="Gene3D" id="3.40.50.1010">
    <property type="entry name" value="5'-nuclease"/>
    <property type="match status" value="1"/>
</dbReference>
<feature type="binding site" evidence="6">
    <location>
        <position position="10"/>
    </location>
    <ligand>
        <name>Mg(2+)</name>
        <dbReference type="ChEBI" id="CHEBI:18420"/>
    </ligand>
</feature>
<dbReference type="SUPFAM" id="SSF88723">
    <property type="entry name" value="PIN domain-like"/>
    <property type="match status" value="1"/>
</dbReference>
<keyword evidence="4 6" id="KW-0378">Hydrolase</keyword>
<protein>
    <recommendedName>
        <fullName evidence="6">Ribonuclease VapC</fullName>
        <shortName evidence="6">RNase VapC</shortName>
        <ecNumber evidence="6">3.1.-.-</ecNumber>
    </recommendedName>
    <alternativeName>
        <fullName evidence="6">Toxin VapC</fullName>
    </alternativeName>
</protein>
<feature type="binding site" evidence="6">
    <location>
        <position position="94"/>
    </location>
    <ligand>
        <name>Mg(2+)</name>
        <dbReference type="ChEBI" id="CHEBI:18420"/>
    </ligand>
</feature>
<dbReference type="CDD" id="cd09874">
    <property type="entry name" value="PIN_MT3492-like"/>
    <property type="match status" value="1"/>
</dbReference>
<gene>
    <name evidence="6" type="primary">vapC</name>
    <name evidence="8" type="ORF">MHL29_13915</name>
</gene>
<dbReference type="InterPro" id="IPR002716">
    <property type="entry name" value="PIN_dom"/>
</dbReference>
<sequence length="141" mass="14911">MTSSGVVYVDTSALAALLIDQPESAALLDWLDSTAAELVSSDLLETELRRVAVREGLDQSDVTRLLDGVALAALDRAVYRGAGYLPMPYLRTLDALHLEAAIRLDASAVLTYDRRLGEAARAAGLDVIAPAEPLGAPPRPA</sequence>
<evidence type="ECO:0000256" key="5">
    <source>
        <dbReference type="ARBA" id="ARBA00022842"/>
    </source>
</evidence>
<comment type="caution">
    <text evidence="8">The sequence shown here is derived from an EMBL/GenBank/DDBJ whole genome shotgun (WGS) entry which is preliminary data.</text>
</comment>
<organism evidence="8 9">
    <name type="scientific">Arsenicicoccus bolidensis</name>
    <dbReference type="NCBI Taxonomy" id="229480"/>
    <lineage>
        <taxon>Bacteria</taxon>
        <taxon>Bacillati</taxon>
        <taxon>Actinomycetota</taxon>
        <taxon>Actinomycetes</taxon>
        <taxon>Micrococcales</taxon>
        <taxon>Intrasporangiaceae</taxon>
        <taxon>Arsenicicoccus</taxon>
    </lineage>
</organism>
<dbReference type="RefSeq" id="WP_019286226.1">
    <property type="nucleotide sequence ID" value="NZ_JAKRCV010000052.1"/>
</dbReference>
<name>A0ABS9Q523_9MICO</name>
<keyword evidence="6" id="KW-0800">Toxin</keyword>
<proteinExistence type="inferred from homology"/>
<dbReference type="InterPro" id="IPR029060">
    <property type="entry name" value="PIN-like_dom_sf"/>
</dbReference>
<accession>A0ABS9Q523</accession>
<keyword evidence="3 6" id="KW-0479">Metal-binding</keyword>
<feature type="domain" description="PIN" evidence="7">
    <location>
        <begin position="7"/>
        <end position="121"/>
    </location>
</feature>
<evidence type="ECO:0000256" key="6">
    <source>
        <dbReference type="HAMAP-Rule" id="MF_00265"/>
    </source>
</evidence>
<dbReference type="Pfam" id="PF01850">
    <property type="entry name" value="PIN"/>
    <property type="match status" value="1"/>
</dbReference>
<evidence type="ECO:0000256" key="4">
    <source>
        <dbReference type="ARBA" id="ARBA00022801"/>
    </source>
</evidence>
<comment type="similarity">
    <text evidence="6">Belongs to the PINc/VapC protein family.</text>
</comment>
<keyword evidence="9" id="KW-1185">Reference proteome</keyword>